<sequence>METLKDLVAECRDASGTVIETPTRTAPYTYDDFVPNAWKSGNLLGHYGVHPGAPVTVVAGPKDADASETGRRVDAADPLLAAIGATLVGATVELEPQEPVDSRALVLPAGWTERYDLTPQCTQIAYGGPPEEADVVHFEQEMWSENPIEPPERVAPDDSAVVDSDEEYSHADLLSVATDLLEEHGLDAESTVVLDTPVVEPGAFVPFLAALAAEATLELAQVDSGSIEGDLVVSEDPAGENEVSVSGLTARLRDTRRA</sequence>
<evidence type="ECO:0000256" key="1">
    <source>
        <dbReference type="SAM" id="MobiDB-lite"/>
    </source>
</evidence>
<proteinExistence type="predicted"/>
<dbReference type="OrthoDB" id="205088at2157"/>
<keyword evidence="3" id="KW-1185">Reference proteome</keyword>
<organism evidence="2 3">
    <name type="scientific">Halovenus carboxidivorans</name>
    <dbReference type="NCBI Taxonomy" id="2692199"/>
    <lineage>
        <taxon>Archaea</taxon>
        <taxon>Methanobacteriati</taxon>
        <taxon>Methanobacteriota</taxon>
        <taxon>Stenosarchaea group</taxon>
        <taxon>Halobacteria</taxon>
        <taxon>Halobacteriales</taxon>
        <taxon>Haloarculaceae</taxon>
        <taxon>Halovenus</taxon>
    </lineage>
</organism>
<gene>
    <name evidence="2" type="ORF">GRX03_07220</name>
</gene>
<dbReference type="AlphaFoldDB" id="A0A6B0T7W3"/>
<feature type="region of interest" description="Disordered" evidence="1">
    <location>
        <begin position="234"/>
        <end position="258"/>
    </location>
</feature>
<accession>A0A6B0T7W3</accession>
<reference evidence="2 3" key="1">
    <citation type="submission" date="2019-12" db="EMBL/GenBank/DDBJ databases">
        <title>Isolation and characterization of three novel carbon monoxide-oxidizing members of Halobacteria from salione crusts and soils.</title>
        <authorList>
            <person name="Myers M.R."/>
            <person name="King G.M."/>
        </authorList>
    </citation>
    <scope>NUCLEOTIDE SEQUENCE [LARGE SCALE GENOMIC DNA]</scope>
    <source>
        <strain evidence="2 3">WSH3</strain>
    </source>
</reference>
<comment type="caution">
    <text evidence="2">The sequence shown here is derived from an EMBL/GenBank/DDBJ whole genome shotgun (WGS) entry which is preliminary data.</text>
</comment>
<dbReference type="EMBL" id="WUUT01000002">
    <property type="protein sequence ID" value="MXR51392.1"/>
    <property type="molecule type" value="Genomic_DNA"/>
</dbReference>
<evidence type="ECO:0000313" key="3">
    <source>
        <dbReference type="Proteomes" id="UP000466535"/>
    </source>
</evidence>
<protein>
    <submittedName>
        <fullName evidence="2">Uncharacterized protein</fullName>
    </submittedName>
</protein>
<dbReference type="RefSeq" id="WP_159763525.1">
    <property type="nucleotide sequence ID" value="NZ_WUUT01000002.1"/>
</dbReference>
<dbReference type="Proteomes" id="UP000466535">
    <property type="component" value="Unassembled WGS sequence"/>
</dbReference>
<name>A0A6B0T7W3_9EURY</name>
<evidence type="ECO:0000313" key="2">
    <source>
        <dbReference type="EMBL" id="MXR51392.1"/>
    </source>
</evidence>